<dbReference type="Pfam" id="PF06279">
    <property type="entry name" value="DUF1033"/>
    <property type="match status" value="1"/>
</dbReference>
<reference evidence="1 2" key="1">
    <citation type="submission" date="2018-11" db="EMBL/GenBank/DDBJ databases">
        <authorList>
            <person name="Criscuolo A."/>
        </authorList>
    </citation>
    <scope>NUCLEOTIDE SEQUENCE [LARGE SCALE GENOMIC DNA]</scope>
    <source>
        <strain evidence="1">ATB-66</strain>
    </source>
</reference>
<gene>
    <name evidence="1" type="ORF">FILTAD_01930</name>
</gene>
<keyword evidence="2" id="KW-1185">Reference proteome</keyword>
<proteinExistence type="predicted"/>
<name>A0A3P5XDP8_9BACL</name>
<organism evidence="1 2">
    <name type="scientific">Filibacter tadaridae</name>
    <dbReference type="NCBI Taxonomy" id="2483811"/>
    <lineage>
        <taxon>Bacteria</taxon>
        <taxon>Bacillati</taxon>
        <taxon>Bacillota</taxon>
        <taxon>Bacilli</taxon>
        <taxon>Bacillales</taxon>
        <taxon>Caryophanaceae</taxon>
        <taxon>Filibacter</taxon>
    </lineage>
</organism>
<sequence>MFEIIYMKADYEPWWMFEDWEELIRTRKTFEDMQEATAYLNGLLEELRSKHQHEKTKKNCFYAFWSEDEKSFCEGCDEDLQLYHGVILMQAGVPTPYDSKGIE</sequence>
<protein>
    <recommendedName>
        <fullName evidence="3">DUF1033 family protein</fullName>
    </recommendedName>
</protein>
<dbReference type="InterPro" id="IPR010434">
    <property type="entry name" value="DUF1033"/>
</dbReference>
<dbReference type="Proteomes" id="UP000270468">
    <property type="component" value="Unassembled WGS sequence"/>
</dbReference>
<evidence type="ECO:0000313" key="2">
    <source>
        <dbReference type="Proteomes" id="UP000270468"/>
    </source>
</evidence>
<dbReference type="OrthoDB" id="2389779at2"/>
<evidence type="ECO:0000313" key="1">
    <source>
        <dbReference type="EMBL" id="VDC28973.1"/>
    </source>
</evidence>
<dbReference type="RefSeq" id="WP_124070541.1">
    <property type="nucleotide sequence ID" value="NZ_CBCRXF010000001.1"/>
</dbReference>
<evidence type="ECO:0008006" key="3">
    <source>
        <dbReference type="Google" id="ProtNLM"/>
    </source>
</evidence>
<accession>A0A3P5XDP8</accession>
<dbReference type="EMBL" id="UXAV01000042">
    <property type="protein sequence ID" value="VDC28973.1"/>
    <property type="molecule type" value="Genomic_DNA"/>
</dbReference>
<dbReference type="AlphaFoldDB" id="A0A3P5XDP8"/>